<dbReference type="Proteomes" id="UP000312495">
    <property type="component" value="Unassembled WGS sequence"/>
</dbReference>
<evidence type="ECO:0000313" key="2">
    <source>
        <dbReference type="Proteomes" id="UP000312495"/>
    </source>
</evidence>
<comment type="caution">
    <text evidence="1">The sequence shown here is derived from an EMBL/GenBank/DDBJ whole genome shotgun (WGS) entry which is preliminary data.</text>
</comment>
<evidence type="ECO:0000313" key="1">
    <source>
        <dbReference type="EMBL" id="TNP15440.1"/>
    </source>
</evidence>
<dbReference type="AlphaFoldDB" id="A0A5C5A7D6"/>
<accession>A0A5C5A7D6</accession>
<reference evidence="1 2" key="1">
    <citation type="submission" date="2019-06" db="EMBL/GenBank/DDBJ databases">
        <title>Biocontrol Bacillus strains from Vietnam.</title>
        <authorList>
            <person name="Borriss R."/>
            <person name="Lasch P."/>
            <person name="Thanh Tam L.T."/>
            <person name="Luong P.T."/>
            <person name="Phuong Thao L.T."/>
            <person name="Kim Chung L.T."/>
        </authorList>
    </citation>
    <scope>NUCLEOTIDE SEQUENCE [LARGE SCALE GENOMIC DNA]</scope>
    <source>
        <strain evidence="1 2">SN1</strain>
    </source>
</reference>
<gene>
    <name evidence="1" type="ORF">FHY71_11590</name>
</gene>
<dbReference type="EMBL" id="VEPV01000003">
    <property type="protein sequence ID" value="TNP15440.1"/>
    <property type="molecule type" value="Genomic_DNA"/>
</dbReference>
<name>A0A5C5A7D6_9BACI</name>
<dbReference type="RefSeq" id="WP_001177566.1">
    <property type="nucleotide sequence ID" value="NZ_JBCMHD010000011.1"/>
</dbReference>
<sequence>MQLTKIEKAIFLGTILNAIDEDKLEDYVELESLRTVANVLNKLHKKTKPEEKKEAITSLIGKLMHELSKGNDREKVVQFRCISCGYKEQYTERKARTKDGLQCKYCKRGGAMINEAIQNQTTEA</sequence>
<organism evidence="1 2">
    <name type="scientific">Bacillus tropicus</name>
    <dbReference type="NCBI Taxonomy" id="2026188"/>
    <lineage>
        <taxon>Bacteria</taxon>
        <taxon>Bacillati</taxon>
        <taxon>Bacillota</taxon>
        <taxon>Bacilli</taxon>
        <taxon>Bacillales</taxon>
        <taxon>Bacillaceae</taxon>
        <taxon>Bacillus</taxon>
        <taxon>Bacillus cereus group</taxon>
    </lineage>
</organism>
<proteinExistence type="predicted"/>
<protein>
    <submittedName>
        <fullName evidence="1">Uncharacterized protein</fullName>
    </submittedName>
</protein>